<evidence type="ECO:0000256" key="2">
    <source>
        <dbReference type="RuleBase" id="RU367034"/>
    </source>
</evidence>
<evidence type="ECO:0000256" key="1">
    <source>
        <dbReference type="ARBA" id="ARBA00006993"/>
    </source>
</evidence>
<dbReference type="EMBL" id="CAJPVJ010003049">
    <property type="protein sequence ID" value="CAG2167120.1"/>
    <property type="molecule type" value="Genomic_DNA"/>
</dbReference>
<feature type="compositionally biased region" description="Acidic residues" evidence="3">
    <location>
        <begin position="514"/>
        <end position="535"/>
    </location>
</feature>
<dbReference type="GO" id="GO:0031209">
    <property type="term" value="C:SCAR complex"/>
    <property type="evidence" value="ECO:0007669"/>
    <property type="project" value="TreeGrafter"/>
</dbReference>
<dbReference type="Proteomes" id="UP000728032">
    <property type="component" value="Unassembled WGS sequence"/>
</dbReference>
<dbReference type="GO" id="GO:0003779">
    <property type="term" value="F:actin binding"/>
    <property type="evidence" value="ECO:0007669"/>
    <property type="project" value="UniProtKB-UniRule"/>
</dbReference>
<dbReference type="GO" id="GO:0071933">
    <property type="term" value="F:Arp2/3 complex binding"/>
    <property type="evidence" value="ECO:0007669"/>
    <property type="project" value="TreeGrafter"/>
</dbReference>
<evidence type="ECO:0000313" key="6">
    <source>
        <dbReference type="Proteomes" id="UP000728032"/>
    </source>
</evidence>
<dbReference type="OrthoDB" id="1060785at2759"/>
<dbReference type="PROSITE" id="PS51082">
    <property type="entry name" value="WH2"/>
    <property type="match status" value="1"/>
</dbReference>
<accession>A0A7R9QJK1</accession>
<keyword evidence="2" id="KW-0963">Cytoplasm</keyword>
<gene>
    <name evidence="5" type="ORF">ONB1V03_LOCUS6632</name>
</gene>
<feature type="compositionally biased region" description="Basic and acidic residues" evidence="3">
    <location>
        <begin position="404"/>
        <end position="413"/>
    </location>
</feature>
<dbReference type="PANTHER" id="PTHR12902:SF1">
    <property type="entry name" value="WISKOTT-ALDRICH SYNDROME PROTEIN FAMILY MEMBER"/>
    <property type="match status" value="1"/>
</dbReference>
<dbReference type="Gene3D" id="1.20.5.340">
    <property type="match status" value="1"/>
</dbReference>
<dbReference type="EMBL" id="OC917874">
    <property type="protein sequence ID" value="CAD7648188.1"/>
    <property type="molecule type" value="Genomic_DNA"/>
</dbReference>
<dbReference type="Gene3D" id="6.10.280.150">
    <property type="match status" value="2"/>
</dbReference>
<dbReference type="PANTHER" id="PTHR12902">
    <property type="entry name" value="WASP-1"/>
    <property type="match status" value="1"/>
</dbReference>
<keyword evidence="6" id="KW-1185">Reference proteome</keyword>
<keyword evidence="2" id="KW-0009">Actin-binding</keyword>
<dbReference type="GO" id="GO:0005856">
    <property type="term" value="C:cytoskeleton"/>
    <property type="evidence" value="ECO:0007669"/>
    <property type="project" value="UniProtKB-SubCell"/>
</dbReference>
<dbReference type="GO" id="GO:0034237">
    <property type="term" value="F:protein kinase A regulatory subunit binding"/>
    <property type="evidence" value="ECO:0007669"/>
    <property type="project" value="TreeGrafter"/>
</dbReference>
<comment type="subcellular location">
    <subcellularLocation>
        <location evidence="2">Cytoplasm</location>
        <location evidence="2">Cytoskeleton</location>
    </subcellularLocation>
</comment>
<dbReference type="AlphaFoldDB" id="A0A7R9QJK1"/>
<dbReference type="SMART" id="SM00246">
    <property type="entry name" value="WH2"/>
    <property type="match status" value="1"/>
</dbReference>
<reference evidence="5" key="1">
    <citation type="submission" date="2020-11" db="EMBL/GenBank/DDBJ databases">
        <authorList>
            <person name="Tran Van P."/>
        </authorList>
    </citation>
    <scope>NUCLEOTIDE SEQUENCE</scope>
</reference>
<organism evidence="5">
    <name type="scientific">Oppiella nova</name>
    <dbReference type="NCBI Taxonomy" id="334625"/>
    <lineage>
        <taxon>Eukaryota</taxon>
        <taxon>Metazoa</taxon>
        <taxon>Ecdysozoa</taxon>
        <taxon>Arthropoda</taxon>
        <taxon>Chelicerata</taxon>
        <taxon>Arachnida</taxon>
        <taxon>Acari</taxon>
        <taxon>Acariformes</taxon>
        <taxon>Sarcoptiformes</taxon>
        <taxon>Oribatida</taxon>
        <taxon>Brachypylina</taxon>
        <taxon>Oppioidea</taxon>
        <taxon>Oppiidae</taxon>
        <taxon>Oppiella</taxon>
    </lineage>
</organism>
<proteinExistence type="inferred from homology"/>
<keyword evidence="2" id="KW-0206">Cytoskeleton</keyword>
<sequence>MALESLEFCRHFRHHLRGVSEIEMPFEQRVIAPIGVGRRCVPMDSAGNLAINIPNELECVTNGTLANIIRQLSSLSRFAEDLFGSILSEASVLMVRSTALQTRIDRLSHKVVSLDSSVEEVSLQDIHLRKAFKSGAQFDQQVVSRDSIPDAIQRVYAKCDRPPALNKLNQYRDDGKDGLKFYTDPNYFFELWRQEMLADTEKALAGRKVPKAKLQEHKKARKVRQPMNTRERYRQMMANQGEFIIDQKNGLNLVYLDTNGQHFDPQDVNRPQSLELPHNFYIENNHMIDGQRHFQNALPAQQMQAAPPPPPLNHNQYHNLQQQQQQYEHDVQAMNQYNASAHHIYGAGTRRQVSSASRPSQPPPAPPSGPPTPQHSAPEATTPSRSRARETLPPPPPPPQEMNGRQEVDERAEPPPPPPPPPTGYTAVVPDDTQQQQRRQQPTVSDLKSIQLKKTSAHAQQPRPTDARSDLLAAIREGIKLKRVEDCKQREVEKSTPLHDVASILARRVAIELSDSEGGAEDDDDSDAWDDESEC</sequence>
<dbReference type="GO" id="GO:2000601">
    <property type="term" value="P:positive regulation of Arp2/3 complex-mediated actin nucleation"/>
    <property type="evidence" value="ECO:0007669"/>
    <property type="project" value="TreeGrafter"/>
</dbReference>
<feature type="region of interest" description="Disordered" evidence="3">
    <location>
        <begin position="349"/>
        <end position="468"/>
    </location>
</feature>
<feature type="compositionally biased region" description="Polar residues" evidence="3">
    <location>
        <begin position="444"/>
        <end position="463"/>
    </location>
</feature>
<evidence type="ECO:0000256" key="3">
    <source>
        <dbReference type="SAM" id="MobiDB-lite"/>
    </source>
</evidence>
<comment type="function">
    <text evidence="2">Downstream effector molecule involved in the transmission of signals from tyrosine kinase receptors and small GTPases to the actin cytoskeleton. Promotes formation of actin filaments. Part of the WAVE complex that regulates lamellipodia formation. The WAVE complex regulates actin filament reorganization via its interaction with the Arp2/3 complex.</text>
</comment>
<dbReference type="InterPro" id="IPR003124">
    <property type="entry name" value="WH2_dom"/>
</dbReference>
<feature type="domain" description="WH2" evidence="4">
    <location>
        <begin position="467"/>
        <end position="484"/>
    </location>
</feature>
<dbReference type="GO" id="GO:0030036">
    <property type="term" value="P:actin cytoskeleton organization"/>
    <property type="evidence" value="ECO:0007669"/>
    <property type="project" value="UniProtKB-UniRule"/>
</dbReference>
<protein>
    <recommendedName>
        <fullName evidence="2">Wiskott-Aldrich syndrome protein family member</fullName>
        <shortName evidence="2">WASP family protein member</shortName>
    </recommendedName>
</protein>
<comment type="similarity">
    <text evidence="1 2">Belongs to the SCAR/WAVE family.</text>
</comment>
<name>A0A7R9QJK1_9ACAR</name>
<feature type="region of interest" description="Disordered" evidence="3">
    <location>
        <begin position="513"/>
        <end position="535"/>
    </location>
</feature>
<evidence type="ECO:0000313" key="5">
    <source>
        <dbReference type="EMBL" id="CAD7648188.1"/>
    </source>
</evidence>
<comment type="subunit">
    <text evidence="2">Binds actin and the Arp2/3 complex.</text>
</comment>
<evidence type="ECO:0000259" key="4">
    <source>
        <dbReference type="PROSITE" id="PS51082"/>
    </source>
</evidence>
<feature type="compositionally biased region" description="Low complexity" evidence="3">
    <location>
        <begin position="428"/>
        <end position="443"/>
    </location>
</feature>
<feature type="compositionally biased region" description="Pro residues" evidence="3">
    <location>
        <begin position="414"/>
        <end position="423"/>
    </location>
</feature>
<dbReference type="Pfam" id="PF02205">
    <property type="entry name" value="WH2"/>
    <property type="match status" value="1"/>
</dbReference>
<feature type="compositionally biased region" description="Pro residues" evidence="3">
    <location>
        <begin position="360"/>
        <end position="373"/>
    </location>
</feature>
<feature type="compositionally biased region" description="Low complexity" evidence="3">
    <location>
        <begin position="350"/>
        <end position="359"/>
    </location>
</feature>
<dbReference type="InterPro" id="IPR028288">
    <property type="entry name" value="SCAR/WAVE_fam"/>
</dbReference>